<sequence>MHPSSGELGVLHAGRASEARTPVLLLHGGGSDSAAVSWYRLIEPLAADREVWGLDLPGFGSSIDLEPVGGPDAMADVVAEALDALGVGRAAVLGVSMGGDVALSLALHHTPRVAGLGLIGSGGLAPRVGSRATHLAAWLASRLPDPLLLPAGRLANRFARHALHAMVADPASLPDAVVDEFVRLARHPRGALGYARYNQATLARDRLTNDRTEAVQRIAVPALLFHGADDPMVDPEGSRRAARRMPRATLVEPSGCGHWAQLEAHDEFLAASRALLTEVDAAEAAGG</sequence>
<proteinExistence type="predicted"/>
<organism evidence="2 3">
    <name type="scientific">Agrococcus terreus</name>
    <dbReference type="NCBI Taxonomy" id="574649"/>
    <lineage>
        <taxon>Bacteria</taxon>
        <taxon>Bacillati</taxon>
        <taxon>Actinomycetota</taxon>
        <taxon>Actinomycetes</taxon>
        <taxon>Micrococcales</taxon>
        <taxon>Microbacteriaceae</taxon>
        <taxon>Agrococcus</taxon>
    </lineage>
</organism>
<dbReference type="SUPFAM" id="SSF53474">
    <property type="entry name" value="alpha/beta-Hydrolases"/>
    <property type="match status" value="1"/>
</dbReference>
<keyword evidence="3" id="KW-1185">Reference proteome</keyword>
<name>A0ABQ2KJ75_9MICO</name>
<dbReference type="GO" id="GO:0016787">
    <property type="term" value="F:hydrolase activity"/>
    <property type="evidence" value="ECO:0007669"/>
    <property type="project" value="UniProtKB-KW"/>
</dbReference>
<dbReference type="PANTHER" id="PTHR43798">
    <property type="entry name" value="MONOACYLGLYCEROL LIPASE"/>
    <property type="match status" value="1"/>
</dbReference>
<dbReference type="PRINTS" id="PR00111">
    <property type="entry name" value="ABHYDROLASE"/>
</dbReference>
<dbReference type="InterPro" id="IPR000073">
    <property type="entry name" value="AB_hydrolase_1"/>
</dbReference>
<protein>
    <submittedName>
        <fullName evidence="2">4,5-9,10-diseco-3-hydroxy-5,9, 17-trioxoandrosta-1(10),2-diene-4-oate hydrolase</fullName>
    </submittedName>
</protein>
<reference evidence="3" key="1">
    <citation type="journal article" date="2019" name="Int. J. Syst. Evol. Microbiol.">
        <title>The Global Catalogue of Microorganisms (GCM) 10K type strain sequencing project: providing services to taxonomists for standard genome sequencing and annotation.</title>
        <authorList>
            <consortium name="The Broad Institute Genomics Platform"/>
            <consortium name="The Broad Institute Genome Sequencing Center for Infectious Disease"/>
            <person name="Wu L."/>
            <person name="Ma J."/>
        </authorList>
    </citation>
    <scope>NUCLEOTIDE SEQUENCE [LARGE SCALE GENOMIC DNA]</scope>
    <source>
        <strain evidence="3">CGMCC 1.6960</strain>
    </source>
</reference>
<evidence type="ECO:0000259" key="1">
    <source>
        <dbReference type="Pfam" id="PF00561"/>
    </source>
</evidence>
<dbReference type="Pfam" id="PF00561">
    <property type="entry name" value="Abhydrolase_1"/>
    <property type="match status" value="1"/>
</dbReference>
<comment type="caution">
    <text evidence="2">The sequence shown here is derived from an EMBL/GenBank/DDBJ whole genome shotgun (WGS) entry which is preliminary data.</text>
</comment>
<gene>
    <name evidence="2" type="primary">mhpC</name>
    <name evidence="2" type="ORF">GCM10010968_13270</name>
</gene>
<feature type="domain" description="AB hydrolase-1" evidence="1">
    <location>
        <begin position="22"/>
        <end position="263"/>
    </location>
</feature>
<dbReference type="EMBL" id="BMLM01000001">
    <property type="protein sequence ID" value="GGN82947.1"/>
    <property type="molecule type" value="Genomic_DNA"/>
</dbReference>
<dbReference type="InterPro" id="IPR050266">
    <property type="entry name" value="AB_hydrolase_sf"/>
</dbReference>
<evidence type="ECO:0000313" key="3">
    <source>
        <dbReference type="Proteomes" id="UP000626982"/>
    </source>
</evidence>
<dbReference type="RefSeq" id="WP_229679527.1">
    <property type="nucleotide sequence ID" value="NZ_BAABBD010000002.1"/>
</dbReference>
<evidence type="ECO:0000313" key="2">
    <source>
        <dbReference type="EMBL" id="GGN82947.1"/>
    </source>
</evidence>
<dbReference type="InterPro" id="IPR029058">
    <property type="entry name" value="AB_hydrolase_fold"/>
</dbReference>
<dbReference type="PANTHER" id="PTHR43798:SF33">
    <property type="entry name" value="HYDROLASE, PUTATIVE (AFU_ORTHOLOGUE AFUA_2G14860)-RELATED"/>
    <property type="match status" value="1"/>
</dbReference>
<keyword evidence="2" id="KW-0378">Hydrolase</keyword>
<accession>A0ABQ2KJ75</accession>
<dbReference type="Gene3D" id="3.40.50.1820">
    <property type="entry name" value="alpha/beta hydrolase"/>
    <property type="match status" value="1"/>
</dbReference>
<dbReference type="Proteomes" id="UP000626982">
    <property type="component" value="Unassembled WGS sequence"/>
</dbReference>